<dbReference type="EMBL" id="KZ989715">
    <property type="protein sequence ID" value="RKP25528.1"/>
    <property type="molecule type" value="Genomic_DNA"/>
</dbReference>
<evidence type="ECO:0000256" key="3">
    <source>
        <dbReference type="RuleBase" id="RU368013"/>
    </source>
</evidence>
<comment type="subunit">
    <text evidence="3">Binds the proteasome.</text>
</comment>
<protein>
    <recommendedName>
        <fullName evidence="3">Tethering factor for nuclear proteasome STS1</fullName>
    </recommendedName>
</protein>
<dbReference type="AlphaFoldDB" id="A0A4P9YZU3"/>
<keyword evidence="3" id="KW-0963">Cytoplasm</keyword>
<dbReference type="Proteomes" id="UP000278143">
    <property type="component" value="Unassembled WGS sequence"/>
</dbReference>
<evidence type="ECO:0000313" key="4">
    <source>
        <dbReference type="EMBL" id="RKP25528.1"/>
    </source>
</evidence>
<dbReference type="Gene3D" id="1.20.58.1590">
    <property type="entry name" value="Tethering factor for nuclear proteasome Cut8/Sts1"/>
    <property type="match status" value="1"/>
</dbReference>
<comment type="similarity">
    <text evidence="1 3">Belongs to the cut8/STS1 family.</text>
</comment>
<reference evidence="5" key="1">
    <citation type="journal article" date="2018" name="Nat. Microbiol.">
        <title>Leveraging single-cell genomics to expand the fungal tree of life.</title>
        <authorList>
            <person name="Ahrendt S.R."/>
            <person name="Quandt C.A."/>
            <person name="Ciobanu D."/>
            <person name="Clum A."/>
            <person name="Salamov A."/>
            <person name="Andreopoulos B."/>
            <person name="Cheng J.F."/>
            <person name="Woyke T."/>
            <person name="Pelin A."/>
            <person name="Henrissat B."/>
            <person name="Reynolds N.K."/>
            <person name="Benny G.L."/>
            <person name="Smith M.E."/>
            <person name="James T.Y."/>
            <person name="Grigoriev I.V."/>
        </authorList>
    </citation>
    <scope>NUCLEOTIDE SEQUENCE [LARGE SCALE GENOMIC DNA]</scope>
    <source>
        <strain evidence="5">Benny S71-1</strain>
    </source>
</reference>
<dbReference type="Pfam" id="PF08559">
    <property type="entry name" value="Cut8"/>
    <property type="match status" value="1"/>
</dbReference>
<keyword evidence="3" id="KW-0653">Protein transport</keyword>
<comment type="subcellular location">
    <subcellularLocation>
        <location evidence="3">Cytoplasm</location>
    </subcellularLocation>
    <subcellularLocation>
        <location evidence="3">Nucleus</location>
    </subcellularLocation>
</comment>
<dbReference type="GO" id="GO:0031965">
    <property type="term" value="C:nuclear membrane"/>
    <property type="evidence" value="ECO:0007669"/>
    <property type="project" value="TreeGrafter"/>
</dbReference>
<evidence type="ECO:0000313" key="5">
    <source>
        <dbReference type="Proteomes" id="UP000278143"/>
    </source>
</evidence>
<evidence type="ECO:0000256" key="2">
    <source>
        <dbReference type="ARBA" id="ARBA00023242"/>
    </source>
</evidence>
<name>A0A4P9YZU3_9FUNG</name>
<dbReference type="GO" id="GO:0070628">
    <property type="term" value="F:proteasome binding"/>
    <property type="evidence" value="ECO:0007669"/>
    <property type="project" value="TreeGrafter"/>
</dbReference>
<keyword evidence="5" id="KW-1185">Reference proteome</keyword>
<keyword evidence="3" id="KW-0813">Transport</keyword>
<dbReference type="InterPro" id="IPR038422">
    <property type="entry name" value="Cut8/Sts1_sf"/>
</dbReference>
<organism evidence="4 5">
    <name type="scientific">Syncephalis pseudoplumigaleata</name>
    <dbReference type="NCBI Taxonomy" id="1712513"/>
    <lineage>
        <taxon>Eukaryota</taxon>
        <taxon>Fungi</taxon>
        <taxon>Fungi incertae sedis</taxon>
        <taxon>Zoopagomycota</taxon>
        <taxon>Zoopagomycotina</taxon>
        <taxon>Zoopagomycetes</taxon>
        <taxon>Zoopagales</taxon>
        <taxon>Piptocephalidaceae</taxon>
        <taxon>Syncephalis</taxon>
    </lineage>
</organism>
<dbReference type="GO" id="GO:0071630">
    <property type="term" value="P:nuclear protein quality control by the ubiquitin-proteasome system"/>
    <property type="evidence" value="ECO:0007669"/>
    <property type="project" value="UniProtKB-UniRule"/>
</dbReference>
<proteinExistence type="inferred from homology"/>
<dbReference type="InterPro" id="IPR013868">
    <property type="entry name" value="Cut8/Sts1_fam"/>
</dbReference>
<keyword evidence="2 3" id="KW-0539">Nucleus</keyword>
<dbReference type="GO" id="GO:0005737">
    <property type="term" value="C:cytoplasm"/>
    <property type="evidence" value="ECO:0007669"/>
    <property type="project" value="UniProtKB-SubCell"/>
</dbReference>
<comment type="function">
    <text evidence="3">Involved in ubiquitin-mediated protein degradation. Regulatory factor in the ubiquitin/proteasome pathway that controls the turnover of proteasome substrates. Targets proteasomes to the nucleus and facilitates the degradation of nuclear proteins.</text>
</comment>
<dbReference type="OrthoDB" id="10061064at2759"/>
<accession>A0A4P9YZU3</accession>
<gene>
    <name evidence="4" type="ORF">SYNPS1DRAFT_15523</name>
</gene>
<dbReference type="GO" id="GO:0015031">
    <property type="term" value="P:protein transport"/>
    <property type="evidence" value="ECO:0007669"/>
    <property type="project" value="UniProtKB-UniRule"/>
</dbReference>
<sequence length="223" mass="25055">PLTPSNATESLDKQQLASLIATLVDKHPHLRPEVVAQLPRPTIQSVTSALNTLHRRLLAAFPYSRNGPGRDDYTFHRVRPVLDELRTNLLQYGEHFVQASEHSVTAFAYLALAATIIEQMPHWDNPEHDRAYRSDLYRRLAERWQLAVDVATKRAAEGKIYGEQTVSEWYRCLERHSAQANGALDDVLASFRKGLGWMIGVHPTVPTVNPIPSGHGLFSSGIY</sequence>
<dbReference type="PANTHER" id="PTHR28032">
    <property type="entry name" value="FI02826P"/>
    <property type="match status" value="1"/>
</dbReference>
<dbReference type="PANTHER" id="PTHR28032:SF1">
    <property type="entry name" value="FI02826P"/>
    <property type="match status" value="1"/>
</dbReference>
<dbReference type="GO" id="GO:0031144">
    <property type="term" value="P:proteasome localization"/>
    <property type="evidence" value="ECO:0007669"/>
    <property type="project" value="UniProtKB-UniRule"/>
</dbReference>
<feature type="non-terminal residue" evidence="4">
    <location>
        <position position="1"/>
    </location>
</feature>
<evidence type="ECO:0000256" key="1">
    <source>
        <dbReference type="ARBA" id="ARBA00006199"/>
    </source>
</evidence>